<dbReference type="SUPFAM" id="SSF52283">
    <property type="entry name" value="Formate/glycerate dehydrogenase catalytic domain-like"/>
    <property type="match status" value="1"/>
</dbReference>
<dbReference type="PANTHER" id="PTHR43761">
    <property type="entry name" value="D-ISOMER SPECIFIC 2-HYDROXYACID DEHYDROGENASE FAMILY PROTEIN (AFU_ORTHOLOGUE AFUA_1G13630)"/>
    <property type="match status" value="1"/>
</dbReference>
<comment type="caution">
    <text evidence="7">The sequence shown here is derived from an EMBL/GenBank/DDBJ whole genome shotgun (WGS) entry which is preliminary data.</text>
</comment>
<evidence type="ECO:0000256" key="1">
    <source>
        <dbReference type="ARBA" id="ARBA00005854"/>
    </source>
</evidence>
<dbReference type="OrthoDB" id="9805416at2"/>
<dbReference type="InterPro" id="IPR029753">
    <property type="entry name" value="D-isomer_DH_CS"/>
</dbReference>
<dbReference type="GO" id="GO:0051287">
    <property type="term" value="F:NAD binding"/>
    <property type="evidence" value="ECO:0007669"/>
    <property type="project" value="InterPro"/>
</dbReference>
<dbReference type="Proteomes" id="UP000003195">
    <property type="component" value="Unassembled WGS sequence"/>
</dbReference>
<dbReference type="InterPro" id="IPR006139">
    <property type="entry name" value="D-isomer_2_OHA_DH_cat_dom"/>
</dbReference>
<dbReference type="eggNOG" id="COG0111">
    <property type="taxonomic scope" value="Bacteria"/>
</dbReference>
<dbReference type="RefSeq" id="WP_006941642.1">
    <property type="nucleotide sequence ID" value="NZ_GL538194.1"/>
</dbReference>
<evidence type="ECO:0000256" key="2">
    <source>
        <dbReference type="ARBA" id="ARBA00023002"/>
    </source>
</evidence>
<dbReference type="InterPro" id="IPR029752">
    <property type="entry name" value="D-isomer_DH_CS1"/>
</dbReference>
<evidence type="ECO:0000259" key="6">
    <source>
        <dbReference type="Pfam" id="PF02826"/>
    </source>
</evidence>
<dbReference type="CDD" id="cd12161">
    <property type="entry name" value="GDH_like_1"/>
    <property type="match status" value="1"/>
</dbReference>
<dbReference type="PROSITE" id="PS00671">
    <property type="entry name" value="D_2_HYDROXYACID_DH_3"/>
    <property type="match status" value="1"/>
</dbReference>
<sequence length="315" mass="33982">MNIVLLESLGVTSQTLQSYSKELENLGHTFTAYERTDDTATLIKESADADILMIANMPLSGEVIRACKHLKYINIAFTGVDHVDLKAAEEMGVKVSNASGYSTVAVAELTLAMMLDLLRNVPQIDAACRRGQTKAGLIGGELEGKTVAIFGTGAIGTKVAQLVHAFGARVIAYNGFSSKPDTELITYLPLKELMQEADIVSLHCPVTDQSRGIINKESLSYMKPTAYLINEARGPVVNSQDLADALNNGSIAGAAIDVFETEPPIDVNHPLLHAKNTIVTPHAAFATHESMNKRAHIVFENIHTFLAGKQQNIIL</sequence>
<evidence type="ECO:0000256" key="4">
    <source>
        <dbReference type="RuleBase" id="RU003719"/>
    </source>
</evidence>
<organism evidence="7 8">
    <name type="scientific">Megasphaera micronuciformis F0359</name>
    <dbReference type="NCBI Taxonomy" id="706434"/>
    <lineage>
        <taxon>Bacteria</taxon>
        <taxon>Bacillati</taxon>
        <taxon>Bacillota</taxon>
        <taxon>Negativicutes</taxon>
        <taxon>Veillonellales</taxon>
        <taxon>Veillonellaceae</taxon>
        <taxon>Megasphaera</taxon>
    </lineage>
</organism>
<dbReference type="AlphaFoldDB" id="E2ZB97"/>
<feature type="domain" description="D-isomer specific 2-hydroxyacid dehydrogenase catalytic" evidence="5">
    <location>
        <begin position="22"/>
        <end position="310"/>
    </location>
</feature>
<dbReference type="PROSITE" id="PS00065">
    <property type="entry name" value="D_2_HYDROXYACID_DH_1"/>
    <property type="match status" value="1"/>
</dbReference>
<reference evidence="7 8" key="1">
    <citation type="submission" date="2010-08" db="EMBL/GenBank/DDBJ databases">
        <authorList>
            <person name="Weinstock G."/>
            <person name="Sodergren E."/>
            <person name="Clifton S."/>
            <person name="Fulton L."/>
            <person name="Fulton B."/>
            <person name="Courtney L."/>
            <person name="Fronick C."/>
            <person name="Harrison M."/>
            <person name="Strong C."/>
            <person name="Farmer C."/>
            <person name="Delahaunty K."/>
            <person name="Markovic C."/>
            <person name="Hall O."/>
            <person name="Minx P."/>
            <person name="Tomlinson C."/>
            <person name="Mitreva M."/>
            <person name="Hou S."/>
            <person name="Chen J."/>
            <person name="Wollam A."/>
            <person name="Pepin K.H."/>
            <person name="Johnson M."/>
            <person name="Bhonagiri V."/>
            <person name="Zhang X."/>
            <person name="Suruliraj S."/>
            <person name="Warren W."/>
            <person name="Chinwalla A."/>
            <person name="Mardis E.R."/>
            <person name="Wilson R.K."/>
        </authorList>
    </citation>
    <scope>NUCLEOTIDE SEQUENCE [LARGE SCALE GENOMIC DNA]</scope>
    <source>
        <strain evidence="7 8">F0359</strain>
    </source>
</reference>
<comment type="similarity">
    <text evidence="1 4">Belongs to the D-isomer specific 2-hydroxyacid dehydrogenase family.</text>
</comment>
<evidence type="ECO:0000259" key="5">
    <source>
        <dbReference type="Pfam" id="PF00389"/>
    </source>
</evidence>
<dbReference type="FunFam" id="3.40.50.720:FF:000203">
    <property type="entry name" value="D-3-phosphoglycerate dehydrogenase (SerA)"/>
    <property type="match status" value="1"/>
</dbReference>
<evidence type="ECO:0000313" key="7">
    <source>
        <dbReference type="EMBL" id="EFQ04423.1"/>
    </source>
</evidence>
<dbReference type="Pfam" id="PF02826">
    <property type="entry name" value="2-Hacid_dh_C"/>
    <property type="match status" value="1"/>
</dbReference>
<keyword evidence="3" id="KW-0520">NAD</keyword>
<dbReference type="GO" id="GO:0033711">
    <property type="term" value="F:4-phosphoerythronate dehydrogenase activity"/>
    <property type="evidence" value="ECO:0007669"/>
    <property type="project" value="UniProtKB-EC"/>
</dbReference>
<dbReference type="HOGENOM" id="CLU_019796_1_3_9"/>
<evidence type="ECO:0000256" key="3">
    <source>
        <dbReference type="ARBA" id="ARBA00023027"/>
    </source>
</evidence>
<keyword evidence="8" id="KW-1185">Reference proteome</keyword>
<feature type="domain" description="D-isomer specific 2-hydroxyacid dehydrogenase NAD-binding" evidence="6">
    <location>
        <begin position="111"/>
        <end position="284"/>
    </location>
</feature>
<name>E2ZB97_9FIRM</name>
<evidence type="ECO:0000313" key="8">
    <source>
        <dbReference type="Proteomes" id="UP000003195"/>
    </source>
</evidence>
<dbReference type="EC" id="1.1.1.290" evidence="7"/>
<dbReference type="InterPro" id="IPR006140">
    <property type="entry name" value="D-isomer_DH_NAD-bd"/>
</dbReference>
<proteinExistence type="inferred from homology"/>
<dbReference type="EMBL" id="AECS01000021">
    <property type="protein sequence ID" value="EFQ04423.1"/>
    <property type="molecule type" value="Genomic_DNA"/>
</dbReference>
<dbReference type="InterPro" id="IPR036291">
    <property type="entry name" value="NAD(P)-bd_dom_sf"/>
</dbReference>
<accession>E2ZB97</accession>
<dbReference type="Gene3D" id="3.40.50.720">
    <property type="entry name" value="NAD(P)-binding Rossmann-like Domain"/>
    <property type="match status" value="2"/>
</dbReference>
<dbReference type="Pfam" id="PF00389">
    <property type="entry name" value="2-Hacid_dh"/>
    <property type="match status" value="1"/>
</dbReference>
<dbReference type="InterPro" id="IPR050418">
    <property type="entry name" value="D-iso_2-hydroxyacid_DH_PdxB"/>
</dbReference>
<dbReference type="SUPFAM" id="SSF51735">
    <property type="entry name" value="NAD(P)-binding Rossmann-fold domains"/>
    <property type="match status" value="1"/>
</dbReference>
<protein>
    <submittedName>
        <fullName evidence="7">4-phosphoerythronate dehydrogenase</fullName>
        <ecNumber evidence="7">1.1.1.290</ecNumber>
    </submittedName>
</protein>
<gene>
    <name evidence="7" type="primary">pdxB</name>
    <name evidence="7" type="ORF">HMPREF9429_00724</name>
</gene>
<dbReference type="PANTHER" id="PTHR43761:SF1">
    <property type="entry name" value="D-ISOMER SPECIFIC 2-HYDROXYACID DEHYDROGENASE CATALYTIC DOMAIN-CONTAINING PROTEIN-RELATED"/>
    <property type="match status" value="1"/>
</dbReference>
<keyword evidence="2 4" id="KW-0560">Oxidoreductase</keyword>
<dbReference type="STRING" id="706434.HMPREF9429_00724"/>